<evidence type="ECO:0000313" key="2">
    <source>
        <dbReference type="EMBL" id="QSZ27869.1"/>
    </source>
</evidence>
<keyword evidence="3" id="KW-1185">Reference proteome</keyword>
<feature type="transmembrane region" description="Helical" evidence="1">
    <location>
        <begin position="7"/>
        <end position="25"/>
    </location>
</feature>
<evidence type="ECO:0000313" key="3">
    <source>
        <dbReference type="Proteomes" id="UP000671913"/>
    </source>
</evidence>
<feature type="transmembrane region" description="Helical" evidence="1">
    <location>
        <begin position="56"/>
        <end position="80"/>
    </location>
</feature>
<keyword evidence="1" id="KW-1133">Transmembrane helix</keyword>
<reference evidence="2" key="1">
    <citation type="submission" date="2020-08" db="EMBL/GenBank/DDBJ databases">
        <title>Genomic insights into the carbon and energy metabolism of the first obligate autotrophic acetogenic bacterium Aceticella autotrophica gen. nov., sp. nov.</title>
        <authorList>
            <person name="Toshchakov S.V."/>
            <person name="Elcheninov A.G."/>
            <person name="Kublanov I.V."/>
            <person name="Frolov E.N."/>
            <person name="Lebedinsky A.V."/>
        </authorList>
    </citation>
    <scope>NUCLEOTIDE SEQUENCE</scope>
    <source>
        <strain evidence="2">3443-3Ac</strain>
    </source>
</reference>
<dbReference type="AlphaFoldDB" id="A0A975AWS6"/>
<protein>
    <submittedName>
        <fullName evidence="2">DUF4321 domain-containing protein</fullName>
    </submittedName>
</protein>
<dbReference type="RefSeq" id="WP_284680587.1">
    <property type="nucleotide sequence ID" value="NZ_CP060096.1"/>
</dbReference>
<gene>
    <name evidence="2" type="ORF">ACETAC_02995</name>
</gene>
<dbReference type="EMBL" id="CP060096">
    <property type="protein sequence ID" value="QSZ27869.1"/>
    <property type="molecule type" value="Genomic_DNA"/>
</dbReference>
<evidence type="ECO:0000256" key="1">
    <source>
        <dbReference type="SAM" id="Phobius"/>
    </source>
</evidence>
<accession>A0A975AWS6</accession>
<keyword evidence="1" id="KW-0812">Transmembrane</keyword>
<dbReference type="Pfam" id="PF14209">
    <property type="entry name" value="DUF4321"/>
    <property type="match status" value="1"/>
</dbReference>
<dbReference type="InterPro" id="IPR025470">
    <property type="entry name" value="DUF4321"/>
</dbReference>
<organism evidence="2 3">
    <name type="scientific">Aceticella autotrophica</name>
    <dbReference type="NCBI Taxonomy" id="2755338"/>
    <lineage>
        <taxon>Bacteria</taxon>
        <taxon>Bacillati</taxon>
        <taxon>Bacillota</taxon>
        <taxon>Clostridia</taxon>
        <taxon>Thermoanaerobacterales</taxon>
        <taxon>Thermoanaerobacteraceae</taxon>
        <taxon>Aceticella</taxon>
    </lineage>
</organism>
<keyword evidence="1" id="KW-0472">Membrane</keyword>
<dbReference type="KEGG" id="aaut:ACETAC_02995"/>
<dbReference type="Proteomes" id="UP000671913">
    <property type="component" value="Chromosome"/>
</dbReference>
<sequence>MKRSKGPWTLFFLLMIGLIFGGFIGDYLGNFVKQLSFQQVIGMSSPLMLNLNVIKLSFMLSFKINVGTVVGIIVALYAYYKM</sequence>
<name>A0A975AWS6_9THEO</name>
<proteinExistence type="predicted"/>